<dbReference type="EMBL" id="JACKWZ010000267">
    <property type="protein sequence ID" value="KAF9410329.1"/>
    <property type="molecule type" value="Genomic_DNA"/>
</dbReference>
<gene>
    <name evidence="1" type="ORF">HW555_010546</name>
</gene>
<keyword evidence="2" id="KW-1185">Reference proteome</keyword>
<dbReference type="Proteomes" id="UP000648187">
    <property type="component" value="Unassembled WGS sequence"/>
</dbReference>
<proteinExistence type="predicted"/>
<comment type="caution">
    <text evidence="1">The sequence shown here is derived from an EMBL/GenBank/DDBJ whole genome shotgun (WGS) entry which is preliminary data.</text>
</comment>
<accession>A0A835L1F6</accession>
<name>A0A835L1F6_SPOEX</name>
<reference evidence="1" key="1">
    <citation type="submission" date="2020-08" db="EMBL/GenBank/DDBJ databases">
        <title>Spodoptera exigua strain:BAW_Kor-Di-RS1 Genome sequencing and assembly.</title>
        <authorList>
            <person name="Kim J."/>
            <person name="Nam H.Y."/>
            <person name="Kwon M."/>
            <person name="Choi J.H."/>
            <person name="Cho S.R."/>
            <person name="Kim G.-H."/>
        </authorList>
    </citation>
    <scope>NUCLEOTIDE SEQUENCE</scope>
    <source>
        <strain evidence="1">BAW_Kor-Di-RS1</strain>
        <tissue evidence="1">Whole-body</tissue>
    </source>
</reference>
<evidence type="ECO:0000313" key="2">
    <source>
        <dbReference type="Proteomes" id="UP000648187"/>
    </source>
</evidence>
<sequence>MAWFENNLMKDKWCCYGERHRTTNKLEGWHAMLNRTLVQNDSRPKYRNAPYLLPSNAFDISQGNASALQKPLCRRMHSHKISALLHYMSIILGKVPEQ</sequence>
<evidence type="ECO:0000313" key="1">
    <source>
        <dbReference type="EMBL" id="KAF9410329.1"/>
    </source>
</evidence>
<dbReference type="AlphaFoldDB" id="A0A835L1F6"/>
<organism evidence="1 2">
    <name type="scientific">Spodoptera exigua</name>
    <name type="common">Beet armyworm</name>
    <name type="synonym">Noctua fulgens</name>
    <dbReference type="NCBI Taxonomy" id="7107"/>
    <lineage>
        <taxon>Eukaryota</taxon>
        <taxon>Metazoa</taxon>
        <taxon>Ecdysozoa</taxon>
        <taxon>Arthropoda</taxon>
        <taxon>Hexapoda</taxon>
        <taxon>Insecta</taxon>
        <taxon>Pterygota</taxon>
        <taxon>Neoptera</taxon>
        <taxon>Endopterygota</taxon>
        <taxon>Lepidoptera</taxon>
        <taxon>Glossata</taxon>
        <taxon>Ditrysia</taxon>
        <taxon>Noctuoidea</taxon>
        <taxon>Noctuidae</taxon>
        <taxon>Amphipyrinae</taxon>
        <taxon>Spodoptera</taxon>
    </lineage>
</organism>
<protein>
    <submittedName>
        <fullName evidence="1">Uncharacterized protein</fullName>
    </submittedName>
</protein>